<sequence>MSGLVFAAIAPHGHLAIPEALSAAERDLGGLTQAAMVELGRRFDAARPDVSIILTPHNVHVEGAMAVVMAGKLHGSLSDWTQEPIALTARTDREFGRAALDAINGAGVPAVGISYGGNDQPTATAIMDWGVLIPLWFMGGRATPQVPTVVISPARDRSLDDHLIAGRALAGAAAASGKRVALIASCDHGHGHLASGPYGFDPASADYDQRVTEIVKANDLGKLREFDPAFVSQAKADSFWQMLMLHGALGDGWRGEFLSYEVPTYFGMLCAAYEPVG</sequence>
<reference evidence="2" key="1">
    <citation type="submission" date="2020-02" db="EMBL/GenBank/DDBJ databases">
        <authorList>
            <person name="Meier V. D."/>
        </authorList>
    </citation>
    <scope>NUCLEOTIDE SEQUENCE</scope>
    <source>
        <strain evidence="2">AVDCRST_MAG18</strain>
    </source>
</reference>
<dbReference type="EMBL" id="CADCWN010000179">
    <property type="protein sequence ID" value="CAA9574513.1"/>
    <property type="molecule type" value="Genomic_DNA"/>
</dbReference>
<dbReference type="AlphaFoldDB" id="A0A6J4VBD1"/>
<dbReference type="GO" id="GO:0016702">
    <property type="term" value="F:oxidoreductase activity, acting on single donors with incorporation of molecular oxygen, incorporation of two atoms of oxygen"/>
    <property type="evidence" value="ECO:0007669"/>
    <property type="project" value="UniProtKB-ARBA"/>
</dbReference>
<protein>
    <recommendedName>
        <fullName evidence="1">Extradiol ring-cleavage dioxygenase class III enzyme subunit B domain-containing protein</fullName>
    </recommendedName>
</protein>
<accession>A0A6J4VBD1</accession>
<organism evidence="2">
    <name type="scientific">uncultured Thermomicrobiales bacterium</name>
    <dbReference type="NCBI Taxonomy" id="1645740"/>
    <lineage>
        <taxon>Bacteria</taxon>
        <taxon>Pseudomonadati</taxon>
        <taxon>Thermomicrobiota</taxon>
        <taxon>Thermomicrobia</taxon>
        <taxon>Thermomicrobiales</taxon>
        <taxon>environmental samples</taxon>
    </lineage>
</organism>
<dbReference type="InterPro" id="IPR004183">
    <property type="entry name" value="Xdiol_dOase_suB"/>
</dbReference>
<dbReference type="SUPFAM" id="SSF53213">
    <property type="entry name" value="LigB-like"/>
    <property type="match status" value="1"/>
</dbReference>
<evidence type="ECO:0000313" key="2">
    <source>
        <dbReference type="EMBL" id="CAA9574513.1"/>
    </source>
</evidence>
<feature type="domain" description="Extradiol ring-cleavage dioxygenase class III enzyme subunit B" evidence="1">
    <location>
        <begin position="36"/>
        <end position="262"/>
    </location>
</feature>
<dbReference type="GO" id="GO:0008198">
    <property type="term" value="F:ferrous iron binding"/>
    <property type="evidence" value="ECO:0007669"/>
    <property type="project" value="InterPro"/>
</dbReference>
<proteinExistence type="predicted"/>
<name>A0A6J4VBD1_9BACT</name>
<gene>
    <name evidence="2" type="ORF">AVDCRST_MAG18-2388</name>
</gene>
<dbReference type="Pfam" id="PF02900">
    <property type="entry name" value="LigB"/>
    <property type="match status" value="1"/>
</dbReference>
<dbReference type="Gene3D" id="3.40.830.10">
    <property type="entry name" value="LigB-like"/>
    <property type="match status" value="1"/>
</dbReference>
<evidence type="ECO:0000259" key="1">
    <source>
        <dbReference type="Pfam" id="PF02900"/>
    </source>
</evidence>